<evidence type="ECO:0000256" key="1">
    <source>
        <dbReference type="SAM" id="MobiDB-lite"/>
    </source>
</evidence>
<feature type="region of interest" description="Disordered" evidence="1">
    <location>
        <begin position="1"/>
        <end position="118"/>
    </location>
</feature>
<gene>
    <name evidence="3" type="ORF">KUDE01_021922</name>
</gene>
<evidence type="ECO:0000313" key="4">
    <source>
        <dbReference type="Proteomes" id="UP001228049"/>
    </source>
</evidence>
<feature type="non-terminal residue" evidence="3">
    <location>
        <position position="118"/>
    </location>
</feature>
<feature type="domain" description="Ras/Rap GTPase-activating protein SynGAP-like PH" evidence="2">
    <location>
        <begin position="73"/>
        <end position="118"/>
    </location>
</feature>
<evidence type="ECO:0000259" key="2">
    <source>
        <dbReference type="Pfam" id="PF25321"/>
    </source>
</evidence>
<dbReference type="InterPro" id="IPR057606">
    <property type="entry name" value="SynGAP1-like_PH"/>
</dbReference>
<feature type="compositionally biased region" description="Basic residues" evidence="1">
    <location>
        <begin position="23"/>
        <end position="35"/>
    </location>
</feature>
<evidence type="ECO:0000313" key="3">
    <source>
        <dbReference type="EMBL" id="KAK1883596.1"/>
    </source>
</evidence>
<protein>
    <submittedName>
        <fullName evidence="3">Disabled like 2-interacting protein</fullName>
    </submittedName>
</protein>
<name>A0AAD9F085_DISEL</name>
<dbReference type="Proteomes" id="UP001228049">
    <property type="component" value="Unassembled WGS sequence"/>
</dbReference>
<dbReference type="EMBL" id="JASDAP010000022">
    <property type="protein sequence ID" value="KAK1883596.1"/>
    <property type="molecule type" value="Genomic_DNA"/>
</dbReference>
<dbReference type="AlphaFoldDB" id="A0AAD9F085"/>
<comment type="caution">
    <text evidence="3">The sequence shown here is derived from an EMBL/GenBank/DDBJ whole genome shotgun (WGS) entry which is preliminary data.</text>
</comment>
<reference evidence="3" key="1">
    <citation type="submission" date="2023-04" db="EMBL/GenBank/DDBJ databases">
        <title>Chromosome-level genome of Chaenocephalus aceratus.</title>
        <authorList>
            <person name="Park H."/>
        </authorList>
    </citation>
    <scope>NUCLEOTIDE SEQUENCE</scope>
    <source>
        <strain evidence="3">DE</strain>
        <tissue evidence="3">Muscle</tissue>
    </source>
</reference>
<dbReference type="Pfam" id="PF25321">
    <property type="entry name" value="PH_RASGAP"/>
    <property type="match status" value="1"/>
</dbReference>
<proteinExistence type="predicted"/>
<organism evidence="3 4">
    <name type="scientific">Dissostichus eleginoides</name>
    <name type="common">Patagonian toothfish</name>
    <name type="synonym">Dissostichus amissus</name>
    <dbReference type="NCBI Taxonomy" id="100907"/>
    <lineage>
        <taxon>Eukaryota</taxon>
        <taxon>Metazoa</taxon>
        <taxon>Chordata</taxon>
        <taxon>Craniata</taxon>
        <taxon>Vertebrata</taxon>
        <taxon>Euteleostomi</taxon>
        <taxon>Actinopterygii</taxon>
        <taxon>Neopterygii</taxon>
        <taxon>Teleostei</taxon>
        <taxon>Neoteleostei</taxon>
        <taxon>Acanthomorphata</taxon>
        <taxon>Eupercaria</taxon>
        <taxon>Perciformes</taxon>
        <taxon>Notothenioidei</taxon>
        <taxon>Nototheniidae</taxon>
        <taxon>Dissostichus</taxon>
    </lineage>
</organism>
<accession>A0AAD9F085</accession>
<sequence>MAGVTRKGSGRPSYYYRFLSKSRLQRQRSRSRSRTRPSASRESPPERSGRRRSMPGSSSDKNPPTMEATSTAATPFRVTGFLSRRLKGSIKRTKSQPKLDRNSSFRHILPGFRSVDND</sequence>
<keyword evidence="4" id="KW-1185">Reference proteome</keyword>
<feature type="compositionally biased region" description="Basic residues" evidence="1">
    <location>
        <begin position="84"/>
        <end position="95"/>
    </location>
</feature>